<feature type="domain" description="YHYH" evidence="2">
    <location>
        <begin position="112"/>
        <end position="204"/>
    </location>
</feature>
<protein>
    <recommendedName>
        <fullName evidence="2">YHYH domain-containing protein</fullName>
    </recommendedName>
</protein>
<dbReference type="PANTHER" id="PTHR30289:SF8">
    <property type="entry name" value="YHYH DOMAIN-CONTAINING PROTEIN"/>
    <property type="match status" value="1"/>
</dbReference>
<feature type="chain" id="PRO_5015621831" description="YHYH domain-containing protein" evidence="1">
    <location>
        <begin position="25"/>
        <end position="258"/>
    </location>
</feature>
<keyword evidence="1" id="KW-0732">Signal</keyword>
<reference evidence="3 4" key="1">
    <citation type="submission" date="2016-12" db="EMBL/GenBank/DDBJ databases">
        <title>Trade-off between light-utilization and light-protection in marine flavobacteria.</title>
        <authorList>
            <person name="Kumagai Y."/>
            <person name="Yoshizawa S."/>
            <person name="Kogure K."/>
            <person name="Iwasaki W."/>
        </authorList>
    </citation>
    <scope>NUCLEOTIDE SEQUENCE [LARGE SCALE GENOMIC DNA]</scope>
    <source>
        <strain evidence="3 4">NBRC 108759</strain>
    </source>
</reference>
<dbReference type="EMBL" id="MSCN01000001">
    <property type="protein sequence ID" value="PQJ78869.1"/>
    <property type="molecule type" value="Genomic_DNA"/>
</dbReference>
<comment type="caution">
    <text evidence="3">The sequence shown here is derived from an EMBL/GenBank/DDBJ whole genome shotgun (WGS) entry which is preliminary data.</text>
</comment>
<name>A0A2S7WMQ8_9FLAO</name>
<feature type="domain" description="YHYH" evidence="2">
    <location>
        <begin position="208"/>
        <end position="244"/>
    </location>
</feature>
<feature type="signal peptide" evidence="1">
    <location>
        <begin position="1"/>
        <end position="24"/>
    </location>
</feature>
<accession>A0A2S7WMQ8</accession>
<organism evidence="3 4">
    <name type="scientific">Polaribacter porphyrae</name>
    <dbReference type="NCBI Taxonomy" id="1137780"/>
    <lineage>
        <taxon>Bacteria</taxon>
        <taxon>Pseudomonadati</taxon>
        <taxon>Bacteroidota</taxon>
        <taxon>Flavobacteriia</taxon>
        <taxon>Flavobacteriales</taxon>
        <taxon>Flavobacteriaceae</taxon>
    </lineage>
</organism>
<proteinExistence type="predicted"/>
<dbReference type="Pfam" id="PF14240">
    <property type="entry name" value="YHYH"/>
    <property type="match status" value="2"/>
</dbReference>
<evidence type="ECO:0000259" key="2">
    <source>
        <dbReference type="Pfam" id="PF14240"/>
    </source>
</evidence>
<sequence>MNKIQSTKLIGVFFAIALLIFACSSSETEEETSTPDATTGTDYDITTILSKFDNIAAVSYSVNGNTVTFTTTDLPNHTSPYWDTSHALYEAYNGTNPDWRQNPNSIGEQNITFTIPLKPKEATNKSATPMGPIGISRNGIVFFNQYAAGGAALTNEINSFDQWLGHPAGTTYHYHIEPTFLTESFGKDSFLGLLLDGFPVYGPQENGNTITSSDLDDYHGHAHETSDFPNGIYHYHITADDPYLNGNGFFGTAGNVSN</sequence>
<evidence type="ECO:0000313" key="4">
    <source>
        <dbReference type="Proteomes" id="UP000238882"/>
    </source>
</evidence>
<dbReference type="InterPro" id="IPR025924">
    <property type="entry name" value="YHYH_dom"/>
</dbReference>
<dbReference type="Proteomes" id="UP000238882">
    <property type="component" value="Unassembled WGS sequence"/>
</dbReference>
<dbReference type="AlphaFoldDB" id="A0A2S7WMQ8"/>
<evidence type="ECO:0000313" key="3">
    <source>
        <dbReference type="EMBL" id="PQJ78869.1"/>
    </source>
</evidence>
<dbReference type="PANTHER" id="PTHR30289">
    <property type="entry name" value="UNCHARACTERIZED PROTEIN YBCL-RELATED"/>
    <property type="match status" value="1"/>
</dbReference>
<keyword evidence="4" id="KW-1185">Reference proteome</keyword>
<dbReference type="PROSITE" id="PS51257">
    <property type="entry name" value="PROKAR_LIPOPROTEIN"/>
    <property type="match status" value="1"/>
</dbReference>
<evidence type="ECO:0000256" key="1">
    <source>
        <dbReference type="SAM" id="SignalP"/>
    </source>
</evidence>
<dbReference type="OrthoDB" id="665834at2"/>
<dbReference type="RefSeq" id="WP_105015465.1">
    <property type="nucleotide sequence ID" value="NZ_MSCN01000001.1"/>
</dbReference>
<gene>
    <name evidence="3" type="ORF">BTO18_06580</name>
</gene>